<comment type="caution">
    <text evidence="6">The sequence shown here is derived from an EMBL/GenBank/DDBJ whole genome shotgun (WGS) entry which is preliminary data.</text>
</comment>
<keyword evidence="4" id="KW-0804">Transcription</keyword>
<dbReference type="PANTHER" id="PTHR30346:SF0">
    <property type="entry name" value="HCA OPERON TRANSCRIPTIONAL ACTIVATOR HCAR"/>
    <property type="match status" value="1"/>
</dbReference>
<dbReference type="CDD" id="cd05466">
    <property type="entry name" value="PBP2_LTTR_substrate"/>
    <property type="match status" value="1"/>
</dbReference>
<comment type="similarity">
    <text evidence="1">Belongs to the LysR transcriptional regulatory family.</text>
</comment>
<evidence type="ECO:0000256" key="2">
    <source>
        <dbReference type="ARBA" id="ARBA00023015"/>
    </source>
</evidence>
<keyword evidence="7" id="KW-1185">Reference proteome</keyword>
<dbReference type="Gene3D" id="1.10.10.10">
    <property type="entry name" value="Winged helix-like DNA-binding domain superfamily/Winged helix DNA-binding domain"/>
    <property type="match status" value="1"/>
</dbReference>
<dbReference type="InterPro" id="IPR036390">
    <property type="entry name" value="WH_DNA-bd_sf"/>
</dbReference>
<accession>A0ABU6IH76</accession>
<dbReference type="PANTHER" id="PTHR30346">
    <property type="entry name" value="TRANSCRIPTIONAL DUAL REGULATOR HCAR-RELATED"/>
    <property type="match status" value="1"/>
</dbReference>
<keyword evidence="2" id="KW-0805">Transcription regulation</keyword>
<dbReference type="InterPro" id="IPR005119">
    <property type="entry name" value="LysR_subst-bd"/>
</dbReference>
<dbReference type="EMBL" id="JAYMFF010000008">
    <property type="protein sequence ID" value="MEC4175760.1"/>
    <property type="molecule type" value="Genomic_DNA"/>
</dbReference>
<proteinExistence type="inferred from homology"/>
<dbReference type="InterPro" id="IPR000847">
    <property type="entry name" value="LysR_HTH_N"/>
</dbReference>
<reference evidence="6 7" key="1">
    <citation type="submission" date="2024-01" db="EMBL/GenBank/DDBJ databases">
        <title>novel species in genus Adlercreutzia.</title>
        <authorList>
            <person name="Liu X."/>
        </authorList>
    </citation>
    <scope>NUCLEOTIDE SEQUENCE [LARGE SCALE GENOMIC DNA]</scope>
    <source>
        <strain evidence="6 7">R7</strain>
    </source>
</reference>
<organism evidence="6 7">
    <name type="scientific">Adlercreutzia wanghongyangiae</name>
    <dbReference type="NCBI Taxonomy" id="3111451"/>
    <lineage>
        <taxon>Bacteria</taxon>
        <taxon>Bacillati</taxon>
        <taxon>Actinomycetota</taxon>
        <taxon>Coriobacteriia</taxon>
        <taxon>Eggerthellales</taxon>
        <taxon>Eggerthellaceae</taxon>
        <taxon>Adlercreutzia</taxon>
    </lineage>
</organism>
<dbReference type="SUPFAM" id="SSF53850">
    <property type="entry name" value="Periplasmic binding protein-like II"/>
    <property type="match status" value="1"/>
</dbReference>
<feature type="domain" description="HTH lysR-type" evidence="5">
    <location>
        <begin position="1"/>
        <end position="58"/>
    </location>
</feature>
<keyword evidence="3" id="KW-0238">DNA-binding</keyword>
<dbReference type="RefSeq" id="WP_338209727.1">
    <property type="nucleotide sequence ID" value="NZ_JAYMFF010000008.1"/>
</dbReference>
<evidence type="ECO:0000256" key="3">
    <source>
        <dbReference type="ARBA" id="ARBA00023125"/>
    </source>
</evidence>
<dbReference type="Pfam" id="PF00126">
    <property type="entry name" value="HTH_1"/>
    <property type="match status" value="1"/>
</dbReference>
<name>A0ABU6IH76_9ACTN</name>
<dbReference type="Gene3D" id="3.40.190.290">
    <property type="match status" value="1"/>
</dbReference>
<dbReference type="Proteomes" id="UP001349994">
    <property type="component" value="Unassembled WGS sequence"/>
</dbReference>
<protein>
    <submittedName>
        <fullName evidence="6">LysR family transcriptional regulator</fullName>
    </submittedName>
</protein>
<evidence type="ECO:0000256" key="4">
    <source>
        <dbReference type="ARBA" id="ARBA00023163"/>
    </source>
</evidence>
<dbReference type="InterPro" id="IPR036388">
    <property type="entry name" value="WH-like_DNA-bd_sf"/>
</dbReference>
<evidence type="ECO:0000313" key="6">
    <source>
        <dbReference type="EMBL" id="MEC4175760.1"/>
    </source>
</evidence>
<dbReference type="SUPFAM" id="SSF46785">
    <property type="entry name" value="Winged helix' DNA-binding domain"/>
    <property type="match status" value="1"/>
</dbReference>
<dbReference type="PROSITE" id="PS50931">
    <property type="entry name" value="HTH_LYSR"/>
    <property type="match status" value="1"/>
</dbReference>
<gene>
    <name evidence="6" type="ORF">VIN30_04790</name>
</gene>
<evidence type="ECO:0000313" key="7">
    <source>
        <dbReference type="Proteomes" id="UP001349994"/>
    </source>
</evidence>
<sequence length="293" mass="32602">MNERQLGSFLLAADNGSFSKAAAKSFISAPALLQQITLLERDLGFSLFDRSPSGVTLTEAGASFYQTAREILRLYEEGRASGQALEKKRSQVLRIACADGDASISLLELCSGFEREERRVTCQFVDIPYDQQLDELEKGTIDIVFLPWMERLADAGFCYTELYRDTYCCAVGEGHRLTKRETVRLEDLDGETVYVESMYREEPQMRLFESTVAEKRLDIVFDESVFSTALLMRVALEGGVVPVPTRYAPACTPPLTCVPLDWGEASYGIVAKADCGQAARAFADYAKSYFAES</sequence>
<dbReference type="Pfam" id="PF03466">
    <property type="entry name" value="LysR_substrate"/>
    <property type="match status" value="1"/>
</dbReference>
<evidence type="ECO:0000256" key="1">
    <source>
        <dbReference type="ARBA" id="ARBA00009437"/>
    </source>
</evidence>
<evidence type="ECO:0000259" key="5">
    <source>
        <dbReference type="PROSITE" id="PS50931"/>
    </source>
</evidence>